<sequence length="260" mass="29281">MIYSISLRTLTELRLSVITKSLAPALNRRYFKTSLPPTLQVLMTSKVTISKDEWERMLHEVPVTKNDLNRLIMDYLATEGYKPAAEAFSQEAGISPPVDFESIESRMEIREALQRGDVEEAMVKVNDLNPEILETNPALYFHLQQQKLIELIRQGRVQEALQFAQEELALRGEESPEFLGELERTMSLLAFESAPTAPAQISELLSTGQRMKTAGEVNAAILESLGQGKEVKLLLLLKLLSWGEPLLENKADFPRVDAEI</sequence>
<dbReference type="EMBL" id="JASNQZ010000011">
    <property type="protein sequence ID" value="KAL0951309.1"/>
    <property type="molecule type" value="Genomic_DNA"/>
</dbReference>
<dbReference type="Pfam" id="PF10607">
    <property type="entry name" value="CTLH"/>
    <property type="match status" value="1"/>
</dbReference>
<dbReference type="InterPro" id="IPR013144">
    <property type="entry name" value="CRA_dom"/>
</dbReference>
<dbReference type="PANTHER" id="PTHR12864">
    <property type="entry name" value="RAN BINDING PROTEIN 9-RELATED"/>
    <property type="match status" value="1"/>
</dbReference>
<evidence type="ECO:0000313" key="3">
    <source>
        <dbReference type="Proteomes" id="UP001556367"/>
    </source>
</evidence>
<dbReference type="PROSITE" id="PS50897">
    <property type="entry name" value="CTLH"/>
    <property type="match status" value="1"/>
</dbReference>
<dbReference type="PROSITE" id="PS50896">
    <property type="entry name" value="LISH"/>
    <property type="match status" value="1"/>
</dbReference>
<dbReference type="SMART" id="SM00757">
    <property type="entry name" value="CRA"/>
    <property type="match status" value="1"/>
</dbReference>
<dbReference type="InterPro" id="IPR006594">
    <property type="entry name" value="LisH"/>
</dbReference>
<dbReference type="InterPro" id="IPR050618">
    <property type="entry name" value="Ubq-SigPath_Reg"/>
</dbReference>
<gene>
    <name evidence="2" type="ORF">HGRIS_008016</name>
</gene>
<reference evidence="3" key="1">
    <citation type="submission" date="2024-06" db="EMBL/GenBank/DDBJ databases">
        <title>Multi-omics analyses provide insights into the biosynthesis of the anticancer antibiotic pleurotin in Hohenbuehelia grisea.</title>
        <authorList>
            <person name="Weaver J.A."/>
            <person name="Alberti F."/>
        </authorList>
    </citation>
    <scope>NUCLEOTIDE SEQUENCE [LARGE SCALE GENOMIC DNA]</scope>
    <source>
        <strain evidence="3">T-177</strain>
    </source>
</reference>
<dbReference type="SMART" id="SM00667">
    <property type="entry name" value="LisH"/>
    <property type="match status" value="1"/>
</dbReference>
<dbReference type="InterPro" id="IPR006595">
    <property type="entry name" value="CTLH_C"/>
</dbReference>
<name>A0ABR3J6N9_9AGAR</name>
<keyword evidence="3" id="KW-1185">Reference proteome</keyword>
<dbReference type="Proteomes" id="UP001556367">
    <property type="component" value="Unassembled WGS sequence"/>
</dbReference>
<dbReference type="SMART" id="SM00668">
    <property type="entry name" value="CTLH"/>
    <property type="match status" value="1"/>
</dbReference>
<accession>A0ABR3J6N9</accession>
<organism evidence="2 3">
    <name type="scientific">Hohenbuehelia grisea</name>
    <dbReference type="NCBI Taxonomy" id="104357"/>
    <lineage>
        <taxon>Eukaryota</taxon>
        <taxon>Fungi</taxon>
        <taxon>Dikarya</taxon>
        <taxon>Basidiomycota</taxon>
        <taxon>Agaricomycotina</taxon>
        <taxon>Agaricomycetes</taxon>
        <taxon>Agaricomycetidae</taxon>
        <taxon>Agaricales</taxon>
        <taxon>Pleurotineae</taxon>
        <taxon>Pleurotaceae</taxon>
        <taxon>Hohenbuehelia</taxon>
    </lineage>
</organism>
<comment type="caution">
    <text evidence="2">The sequence shown here is derived from an EMBL/GenBank/DDBJ whole genome shotgun (WGS) entry which is preliminary data.</text>
</comment>
<evidence type="ECO:0000259" key="1">
    <source>
        <dbReference type="PROSITE" id="PS50897"/>
    </source>
</evidence>
<proteinExistence type="predicted"/>
<evidence type="ECO:0000313" key="2">
    <source>
        <dbReference type="EMBL" id="KAL0951309.1"/>
    </source>
</evidence>
<dbReference type="InterPro" id="IPR024964">
    <property type="entry name" value="CTLH/CRA"/>
</dbReference>
<feature type="domain" description="CTLH" evidence="1">
    <location>
        <begin position="102"/>
        <end position="159"/>
    </location>
</feature>
<protein>
    <recommendedName>
        <fullName evidence="1">CTLH domain-containing protein</fullName>
    </recommendedName>
</protein>
<dbReference type="Pfam" id="PF08513">
    <property type="entry name" value="LisH"/>
    <property type="match status" value="1"/>
</dbReference>